<feature type="domain" description="Bacterial virulence protein VirB8" evidence="6">
    <location>
        <begin position="27"/>
        <end position="238"/>
    </location>
</feature>
<accession>A0A0U1QT71</accession>
<evidence type="ECO:0000256" key="2">
    <source>
        <dbReference type="ARBA" id="ARBA00022692"/>
    </source>
</evidence>
<evidence type="ECO:0000256" key="4">
    <source>
        <dbReference type="ARBA" id="ARBA00023136"/>
    </source>
</evidence>
<evidence type="ECO:0000256" key="1">
    <source>
        <dbReference type="ARBA" id="ARBA00004167"/>
    </source>
</evidence>
<dbReference type="CDD" id="cd16425">
    <property type="entry name" value="TrbF"/>
    <property type="match status" value="1"/>
</dbReference>
<dbReference type="HOGENOM" id="CLU_076026_1_0_6"/>
<dbReference type="InterPro" id="IPR035658">
    <property type="entry name" value="TrbF"/>
</dbReference>
<feature type="transmembrane region" description="Helical" evidence="5">
    <location>
        <begin position="44"/>
        <end position="64"/>
    </location>
</feature>
<name>A0A0U1QT71_YERP3</name>
<evidence type="ECO:0000256" key="3">
    <source>
        <dbReference type="ARBA" id="ARBA00022989"/>
    </source>
</evidence>
<dbReference type="RefSeq" id="WP_011988424.1">
    <property type="nucleotide sequence ID" value="NC_009704.1"/>
</dbReference>
<dbReference type="Proteomes" id="UP000002412">
    <property type="component" value="Plasmid p_59kb"/>
</dbReference>
<dbReference type="KEGG" id="ypi:YpsIP31758_A0051"/>
<organism evidence="7 8">
    <name type="scientific">Yersinia pseudotuberculosis serotype O:1b (strain IP 31758)</name>
    <dbReference type="NCBI Taxonomy" id="349747"/>
    <lineage>
        <taxon>Bacteria</taxon>
        <taxon>Pseudomonadati</taxon>
        <taxon>Pseudomonadota</taxon>
        <taxon>Gammaproteobacteria</taxon>
        <taxon>Enterobacterales</taxon>
        <taxon>Yersiniaceae</taxon>
        <taxon>Yersinia</taxon>
    </lineage>
</organism>
<keyword evidence="7" id="KW-0614">Plasmid</keyword>
<dbReference type="EMBL" id="CP000718">
    <property type="protein sequence ID" value="ABS45580.1"/>
    <property type="molecule type" value="Genomic_DNA"/>
</dbReference>
<keyword evidence="4 5" id="KW-0472">Membrane</keyword>
<dbReference type="AlphaFoldDB" id="A0A0U1QT71"/>
<dbReference type="InterPro" id="IPR032710">
    <property type="entry name" value="NTF2-like_dom_sf"/>
</dbReference>
<dbReference type="Gene3D" id="3.10.450.230">
    <property type="entry name" value="VirB8 protein"/>
    <property type="match status" value="1"/>
</dbReference>
<comment type="subcellular location">
    <subcellularLocation>
        <location evidence="1">Membrane</location>
        <topology evidence="1">Single-pass membrane protein</topology>
    </subcellularLocation>
</comment>
<dbReference type="InterPro" id="IPR007430">
    <property type="entry name" value="VirB8"/>
</dbReference>
<keyword evidence="3 5" id="KW-1133">Transmembrane helix</keyword>
<proteinExistence type="predicted"/>
<geneLocation type="plasmid" evidence="8">
    <name>plasmid_59kb</name>
</geneLocation>
<dbReference type="SUPFAM" id="SSF54427">
    <property type="entry name" value="NTF2-like"/>
    <property type="match status" value="1"/>
</dbReference>
<keyword evidence="2 5" id="KW-0812">Transmembrane</keyword>
<evidence type="ECO:0000313" key="8">
    <source>
        <dbReference type="Proteomes" id="UP000002412"/>
    </source>
</evidence>
<evidence type="ECO:0000259" key="6">
    <source>
        <dbReference type="Pfam" id="PF04335"/>
    </source>
</evidence>
<dbReference type="Pfam" id="PF04335">
    <property type="entry name" value="VirB8"/>
    <property type="match status" value="1"/>
</dbReference>
<dbReference type="GO" id="GO:0016020">
    <property type="term" value="C:membrane"/>
    <property type="evidence" value="ECO:0007669"/>
    <property type="project" value="UniProtKB-SubCell"/>
</dbReference>
<reference evidence="7 8" key="1">
    <citation type="journal article" date="2007" name="PLoS Genet.">
        <title>The complete genome sequence of Yersinia pseudotuberculosis IP31758, the causative agent of Far East scarlet-like fever.</title>
        <authorList>
            <person name="Eppinger M."/>
            <person name="Rosovitz M.J."/>
            <person name="Fricke W.F."/>
            <person name="Rasko D.A."/>
            <person name="Kokorina G."/>
            <person name="Fayolle C."/>
            <person name="Lindler L.E."/>
            <person name="Carniel E."/>
            <person name="Ravel J."/>
        </authorList>
    </citation>
    <scope>NUCLEOTIDE SEQUENCE [LARGE SCALE GENOMIC DNA]</scope>
    <source>
        <strain evidence="7 8">IP 31758</strain>
        <plasmid evidence="8">Plasmid plasmid_59kb</plasmid>
    </source>
</reference>
<sequence>MIFNLFKKKEKTLAAKVSQTDNPYLNARRTWNGHVSGVMSAIQIWQVVGILALLIALTAVGGIIKIGSQSKFVPLVFQQDSTGNTLSVTRADKIPDAKIEDYRTTAAKFIENIRLVTADSSLQRKAVLQTYSYLSAKDPSTIKANEYLNSSKEANPFNRATKELVSVDVKSVMIISDESWQVDWEETLRGRDGTLKGKPYMMRAIVNLYQNQPTDDNAEVEVLRNPHFIFVRDFNWSKPL</sequence>
<gene>
    <name evidence="7" type="ordered locus">YpsIP31758_A0051</name>
</gene>
<dbReference type="NCBIfam" id="NF010462">
    <property type="entry name" value="PRK13887.1"/>
    <property type="match status" value="1"/>
</dbReference>
<protein>
    <submittedName>
        <fullName evidence="7">Conjugal transfer protein TrbF</fullName>
    </submittedName>
</protein>
<evidence type="ECO:0000313" key="7">
    <source>
        <dbReference type="EMBL" id="ABS45580.1"/>
    </source>
</evidence>
<evidence type="ECO:0000256" key="5">
    <source>
        <dbReference type="SAM" id="Phobius"/>
    </source>
</evidence>